<sequence>MTEHTILRVVAKLTIPFILLFALYVQFHGEYGPGGGFQAGVIFAAGIILYTLIFGLDEARRVIPPWAVRALISGGVLIYAGTGVACMLLGGDFLDYNVLAHKPAHGQHLGIILVELGVGVTVTGGMIGIFFVFAGRGRRREGTVE</sequence>
<name>A0ABU3B9I1_9GAMM</name>
<evidence type="ECO:0000256" key="1">
    <source>
        <dbReference type="ARBA" id="ARBA00004651"/>
    </source>
</evidence>
<evidence type="ECO:0000256" key="4">
    <source>
        <dbReference type="ARBA" id="ARBA00022692"/>
    </source>
</evidence>
<dbReference type="Proteomes" id="UP001259982">
    <property type="component" value="Unassembled WGS sequence"/>
</dbReference>
<reference evidence="9 10" key="1">
    <citation type="submission" date="2023-09" db="EMBL/GenBank/DDBJ databases">
        <authorList>
            <person name="Rey-Velasco X."/>
        </authorList>
    </citation>
    <scope>NUCLEOTIDE SEQUENCE [LARGE SCALE GENOMIC DNA]</scope>
    <source>
        <strain evidence="9 10">P385</strain>
    </source>
</reference>
<feature type="transmembrane region" description="Helical" evidence="7">
    <location>
        <begin position="7"/>
        <end position="25"/>
    </location>
</feature>
<keyword evidence="3" id="KW-1003">Cell membrane</keyword>
<evidence type="ECO:0000256" key="2">
    <source>
        <dbReference type="ARBA" id="ARBA00009425"/>
    </source>
</evidence>
<feature type="domain" description="Na+/H+ antiporter MnhB subunit-related protein" evidence="8">
    <location>
        <begin position="6"/>
        <end position="127"/>
    </location>
</feature>
<feature type="transmembrane region" description="Helical" evidence="7">
    <location>
        <begin position="37"/>
        <end position="56"/>
    </location>
</feature>
<evidence type="ECO:0000259" key="8">
    <source>
        <dbReference type="Pfam" id="PF04039"/>
    </source>
</evidence>
<comment type="caution">
    <text evidence="9">The sequence shown here is derived from an EMBL/GenBank/DDBJ whole genome shotgun (WGS) entry which is preliminary data.</text>
</comment>
<dbReference type="PANTHER" id="PTHR33932:SF4">
    <property type="entry name" value="NA(+)_H(+) ANTIPORTER SUBUNIT B"/>
    <property type="match status" value="1"/>
</dbReference>
<keyword evidence="4 7" id="KW-0812">Transmembrane</keyword>
<evidence type="ECO:0000256" key="3">
    <source>
        <dbReference type="ARBA" id="ARBA00022475"/>
    </source>
</evidence>
<feature type="transmembrane region" description="Helical" evidence="7">
    <location>
        <begin position="68"/>
        <end position="90"/>
    </location>
</feature>
<gene>
    <name evidence="9" type="ORF">RM531_09620</name>
</gene>
<evidence type="ECO:0000313" key="10">
    <source>
        <dbReference type="Proteomes" id="UP001259982"/>
    </source>
</evidence>
<evidence type="ECO:0000256" key="6">
    <source>
        <dbReference type="ARBA" id="ARBA00023136"/>
    </source>
</evidence>
<keyword evidence="6 7" id="KW-0472">Membrane</keyword>
<accession>A0ABU3B9I1</accession>
<comment type="subcellular location">
    <subcellularLocation>
        <location evidence="1">Cell membrane</location>
        <topology evidence="1">Multi-pass membrane protein</topology>
    </subcellularLocation>
</comment>
<organism evidence="9 10">
    <name type="scientific">Spectribacter acetivorans</name>
    <dbReference type="NCBI Taxonomy" id="3075603"/>
    <lineage>
        <taxon>Bacteria</taxon>
        <taxon>Pseudomonadati</taxon>
        <taxon>Pseudomonadota</taxon>
        <taxon>Gammaproteobacteria</taxon>
        <taxon>Salinisphaerales</taxon>
        <taxon>Salinisphaeraceae</taxon>
        <taxon>Spectribacter</taxon>
    </lineage>
</organism>
<dbReference type="NCBIfam" id="NF009162">
    <property type="entry name" value="PRK12508.1"/>
    <property type="match status" value="1"/>
</dbReference>
<evidence type="ECO:0000256" key="7">
    <source>
        <dbReference type="SAM" id="Phobius"/>
    </source>
</evidence>
<protein>
    <submittedName>
        <fullName evidence="9">Na(+)/H(+) antiporter subunit B</fullName>
    </submittedName>
</protein>
<dbReference type="InterPro" id="IPR050622">
    <property type="entry name" value="CPA3_antiporter_subunitB"/>
</dbReference>
<dbReference type="Pfam" id="PF04039">
    <property type="entry name" value="MnhB"/>
    <property type="match status" value="1"/>
</dbReference>
<keyword evidence="5 7" id="KW-1133">Transmembrane helix</keyword>
<dbReference type="EMBL" id="JAVRHY010000007">
    <property type="protein sequence ID" value="MDT0618735.1"/>
    <property type="molecule type" value="Genomic_DNA"/>
</dbReference>
<comment type="similarity">
    <text evidence="2">Belongs to the CPA3 antiporters (TC 2.A.63) subunit B family.</text>
</comment>
<dbReference type="PANTHER" id="PTHR33932">
    <property type="entry name" value="NA(+)/H(+) ANTIPORTER SUBUNIT B"/>
    <property type="match status" value="1"/>
</dbReference>
<proteinExistence type="inferred from homology"/>
<evidence type="ECO:0000256" key="5">
    <source>
        <dbReference type="ARBA" id="ARBA00022989"/>
    </source>
</evidence>
<feature type="transmembrane region" description="Helical" evidence="7">
    <location>
        <begin position="110"/>
        <end position="133"/>
    </location>
</feature>
<keyword evidence="10" id="KW-1185">Reference proteome</keyword>
<evidence type="ECO:0000313" key="9">
    <source>
        <dbReference type="EMBL" id="MDT0618735.1"/>
    </source>
</evidence>
<dbReference type="RefSeq" id="WP_311653040.1">
    <property type="nucleotide sequence ID" value="NZ_JAVRHY010000007.1"/>
</dbReference>
<dbReference type="InterPro" id="IPR007182">
    <property type="entry name" value="MnhB"/>
</dbReference>